<sequence length="72" mass="7799">MVAEVARRSGSDILAGRSPEPVGEFCAGARLDLSVDQALAEAREWEPDMIVSEHCDCAGRRSSPPRSRCRPS</sequence>
<evidence type="ECO:0000256" key="1">
    <source>
        <dbReference type="SAM" id="MobiDB-lite"/>
    </source>
</evidence>
<accession>A0A917XP12</accession>
<dbReference type="Gene3D" id="3.40.50.2000">
    <property type="entry name" value="Glycogen Phosphorylase B"/>
    <property type="match status" value="1"/>
</dbReference>
<reference evidence="2" key="1">
    <citation type="journal article" date="2014" name="Int. J. Syst. Evol. Microbiol.">
        <title>Complete genome sequence of Corynebacterium casei LMG S-19264T (=DSM 44701T), isolated from a smear-ripened cheese.</title>
        <authorList>
            <consortium name="US DOE Joint Genome Institute (JGI-PGF)"/>
            <person name="Walter F."/>
            <person name="Albersmeier A."/>
            <person name="Kalinowski J."/>
            <person name="Ruckert C."/>
        </authorList>
    </citation>
    <scope>NUCLEOTIDE SEQUENCE</scope>
    <source>
        <strain evidence="2">CGMCC 4.7110</strain>
    </source>
</reference>
<dbReference type="AlphaFoldDB" id="A0A917XP12"/>
<feature type="region of interest" description="Disordered" evidence="1">
    <location>
        <begin position="1"/>
        <end position="20"/>
    </location>
</feature>
<comment type="caution">
    <text evidence="2">The sequence shown here is derived from an EMBL/GenBank/DDBJ whole genome shotgun (WGS) entry which is preliminary data.</text>
</comment>
<protein>
    <submittedName>
        <fullName evidence="2">Uncharacterized protein</fullName>
    </submittedName>
</protein>
<dbReference type="EMBL" id="BMML01000036">
    <property type="protein sequence ID" value="GGN42187.1"/>
    <property type="molecule type" value="Genomic_DNA"/>
</dbReference>
<organism evidence="2 3">
    <name type="scientific">Streptomyces fuscichromogenes</name>
    <dbReference type="NCBI Taxonomy" id="1324013"/>
    <lineage>
        <taxon>Bacteria</taxon>
        <taxon>Bacillati</taxon>
        <taxon>Actinomycetota</taxon>
        <taxon>Actinomycetes</taxon>
        <taxon>Kitasatosporales</taxon>
        <taxon>Streptomycetaceae</taxon>
        <taxon>Streptomyces</taxon>
    </lineage>
</organism>
<gene>
    <name evidence="2" type="ORF">GCM10011578_091290</name>
</gene>
<name>A0A917XP12_9ACTN</name>
<dbReference type="Proteomes" id="UP000653411">
    <property type="component" value="Unassembled WGS sequence"/>
</dbReference>
<reference evidence="2" key="2">
    <citation type="submission" date="2020-09" db="EMBL/GenBank/DDBJ databases">
        <authorList>
            <person name="Sun Q."/>
            <person name="Zhou Y."/>
        </authorList>
    </citation>
    <scope>NUCLEOTIDE SEQUENCE</scope>
    <source>
        <strain evidence="2">CGMCC 4.7110</strain>
    </source>
</reference>
<proteinExistence type="predicted"/>
<feature type="compositionally biased region" description="Basic and acidic residues" evidence="1">
    <location>
        <begin position="1"/>
        <end position="10"/>
    </location>
</feature>
<evidence type="ECO:0000313" key="3">
    <source>
        <dbReference type="Proteomes" id="UP000653411"/>
    </source>
</evidence>
<evidence type="ECO:0000313" key="2">
    <source>
        <dbReference type="EMBL" id="GGN42187.1"/>
    </source>
</evidence>
<keyword evidence="3" id="KW-1185">Reference proteome</keyword>